<dbReference type="InterPro" id="IPR018490">
    <property type="entry name" value="cNMP-bd_dom_sf"/>
</dbReference>
<dbReference type="PANTHER" id="PTHR23011">
    <property type="entry name" value="CYCLIC NUCLEOTIDE-BINDING DOMAIN CONTAINING PROTEIN"/>
    <property type="match status" value="1"/>
</dbReference>
<dbReference type="PROSITE" id="PS50042">
    <property type="entry name" value="CNMP_BINDING_3"/>
    <property type="match status" value="1"/>
</dbReference>
<proteinExistence type="predicted"/>
<feature type="compositionally biased region" description="Low complexity" evidence="1">
    <location>
        <begin position="162"/>
        <end position="173"/>
    </location>
</feature>
<feature type="region of interest" description="Disordered" evidence="1">
    <location>
        <begin position="138"/>
        <end position="173"/>
    </location>
</feature>
<dbReference type="PRINTS" id="PR00103">
    <property type="entry name" value="CAMPKINASE"/>
</dbReference>
<name>A0ABN6KDR3_9LEPT</name>
<dbReference type="CDD" id="cd00038">
    <property type="entry name" value="CAP_ED"/>
    <property type="match status" value="1"/>
</dbReference>
<keyword evidence="4" id="KW-1185">Reference proteome</keyword>
<dbReference type="PROSITE" id="PS00889">
    <property type="entry name" value="CNMP_BINDING_2"/>
    <property type="match status" value="1"/>
</dbReference>
<accession>A0ABN6KDR3</accession>
<dbReference type="InterPro" id="IPR014710">
    <property type="entry name" value="RmlC-like_jellyroll"/>
</dbReference>
<dbReference type="SMART" id="SM00100">
    <property type="entry name" value="cNMP"/>
    <property type="match status" value="1"/>
</dbReference>
<dbReference type="PANTHER" id="PTHR23011:SF28">
    <property type="entry name" value="CYCLIC NUCLEOTIDE-BINDING DOMAIN CONTAINING PROTEIN"/>
    <property type="match status" value="1"/>
</dbReference>
<dbReference type="Pfam" id="PF00027">
    <property type="entry name" value="cNMP_binding"/>
    <property type="match status" value="1"/>
</dbReference>
<evidence type="ECO:0000313" key="3">
    <source>
        <dbReference type="EMBL" id="BDA78459.1"/>
    </source>
</evidence>
<evidence type="ECO:0000256" key="1">
    <source>
        <dbReference type="SAM" id="MobiDB-lite"/>
    </source>
</evidence>
<gene>
    <name evidence="3" type="ORF">LPTSP3_g13890</name>
</gene>
<dbReference type="EMBL" id="AP025028">
    <property type="protein sequence ID" value="BDA78459.1"/>
    <property type="molecule type" value="Genomic_DNA"/>
</dbReference>
<dbReference type="InterPro" id="IPR000595">
    <property type="entry name" value="cNMP-bd_dom"/>
</dbReference>
<dbReference type="InterPro" id="IPR018488">
    <property type="entry name" value="cNMP-bd_CS"/>
</dbReference>
<sequence>MNTDHLKRFLSEVSIRHFPKDQTVFLEGEETNGIMYFIFSGKLKVTKKTGNGEDLIIRQMGPGEFFGELALIQPSPRAATVIAIAEDTKLGIINREIFLGMGNESPAFLSVLLHSIIRRLSEVEEKVTERKEEIHSLLNHESLNQETVAVADPEATEPPNIPTETTPPEVEKK</sequence>
<dbReference type="Gene3D" id="2.60.120.10">
    <property type="entry name" value="Jelly Rolls"/>
    <property type="match status" value="1"/>
</dbReference>
<protein>
    <recommendedName>
        <fullName evidence="2">Cyclic nucleotide-binding domain-containing protein</fullName>
    </recommendedName>
</protein>
<evidence type="ECO:0000313" key="4">
    <source>
        <dbReference type="Proteomes" id="UP000245263"/>
    </source>
</evidence>
<dbReference type="Proteomes" id="UP000245263">
    <property type="component" value="Chromosome 1"/>
</dbReference>
<dbReference type="RefSeq" id="WP_109018886.1">
    <property type="nucleotide sequence ID" value="NZ_AP025028.1"/>
</dbReference>
<feature type="domain" description="Cyclic nucleotide-binding" evidence="2">
    <location>
        <begin position="1"/>
        <end position="98"/>
    </location>
</feature>
<evidence type="ECO:0000259" key="2">
    <source>
        <dbReference type="PROSITE" id="PS50042"/>
    </source>
</evidence>
<organism evidence="3 4">
    <name type="scientific">Leptospira kobayashii</name>
    <dbReference type="NCBI Taxonomy" id="1917830"/>
    <lineage>
        <taxon>Bacteria</taxon>
        <taxon>Pseudomonadati</taxon>
        <taxon>Spirochaetota</taxon>
        <taxon>Spirochaetia</taxon>
        <taxon>Leptospirales</taxon>
        <taxon>Leptospiraceae</taxon>
        <taxon>Leptospira</taxon>
    </lineage>
</organism>
<dbReference type="SUPFAM" id="SSF51206">
    <property type="entry name" value="cAMP-binding domain-like"/>
    <property type="match status" value="1"/>
</dbReference>
<reference evidence="3 4" key="1">
    <citation type="submission" date="2021-08" db="EMBL/GenBank/DDBJ databases">
        <title>Complete genome sequence of Leptospira kobayashii strain E30.</title>
        <authorList>
            <person name="Nakao R."/>
            <person name="Nakamura S."/>
            <person name="Masuzawa T."/>
            <person name="Koizumi N."/>
        </authorList>
    </citation>
    <scope>NUCLEOTIDE SEQUENCE [LARGE SCALE GENOMIC DNA]</scope>
    <source>
        <strain evidence="3 4">E30</strain>
    </source>
</reference>